<evidence type="ECO:0000313" key="1">
    <source>
        <dbReference type="EMBL" id="ELZ40744.1"/>
    </source>
</evidence>
<gene>
    <name evidence="1" type="ORF">C463_14170</name>
</gene>
<reference evidence="1 2" key="1">
    <citation type="journal article" date="2014" name="PLoS Genet.">
        <title>Phylogenetically driven sequencing of extremely halophilic archaea reveals strategies for static and dynamic osmo-response.</title>
        <authorList>
            <person name="Becker E.A."/>
            <person name="Seitzer P.M."/>
            <person name="Tritt A."/>
            <person name="Larsen D."/>
            <person name="Krusor M."/>
            <person name="Yao A.I."/>
            <person name="Wu D."/>
            <person name="Madern D."/>
            <person name="Eisen J.A."/>
            <person name="Darling A.E."/>
            <person name="Facciotti M.T."/>
        </authorList>
    </citation>
    <scope>NUCLEOTIDE SEQUENCE [LARGE SCALE GENOMIC DNA]</scope>
    <source>
        <strain evidence="1 2">DSM 19288</strain>
    </source>
</reference>
<dbReference type="EMBL" id="AOJK01000067">
    <property type="protein sequence ID" value="ELZ40744.1"/>
    <property type="molecule type" value="Genomic_DNA"/>
</dbReference>
<sequence>MESIMNLIEFQTYPRGVEAVTCVIGSASASDAFQTYPRGVEAVRLPVIDRSPVGFRRTLVGLKRL</sequence>
<accession>M0E326</accession>
<comment type="caution">
    <text evidence="1">The sequence shown here is derived from an EMBL/GenBank/DDBJ whole genome shotgun (WGS) entry which is preliminary data.</text>
</comment>
<evidence type="ECO:0000313" key="2">
    <source>
        <dbReference type="Proteomes" id="UP000011586"/>
    </source>
</evidence>
<dbReference type="AlphaFoldDB" id="M0E326"/>
<keyword evidence="2" id="KW-1185">Reference proteome</keyword>
<dbReference type="STRING" id="1227465.C463_14170"/>
<protein>
    <submittedName>
        <fullName evidence="1">Uncharacterized protein</fullName>
    </submittedName>
</protein>
<name>M0E326_9EURY</name>
<organism evidence="1 2">
    <name type="scientific">Halorubrum californiense DSM 19288</name>
    <dbReference type="NCBI Taxonomy" id="1227465"/>
    <lineage>
        <taxon>Archaea</taxon>
        <taxon>Methanobacteriati</taxon>
        <taxon>Methanobacteriota</taxon>
        <taxon>Stenosarchaea group</taxon>
        <taxon>Halobacteria</taxon>
        <taxon>Halobacteriales</taxon>
        <taxon>Haloferacaceae</taxon>
        <taxon>Halorubrum</taxon>
    </lineage>
</organism>
<proteinExistence type="predicted"/>
<dbReference type="Proteomes" id="UP000011586">
    <property type="component" value="Unassembled WGS sequence"/>
</dbReference>